<feature type="compositionally biased region" description="Basic and acidic residues" evidence="8">
    <location>
        <begin position="1114"/>
        <end position="1130"/>
    </location>
</feature>
<keyword evidence="6" id="KW-0539">Nucleus</keyword>
<feature type="compositionally biased region" description="Low complexity" evidence="8">
    <location>
        <begin position="1509"/>
        <end position="1520"/>
    </location>
</feature>
<evidence type="ECO:0000313" key="9">
    <source>
        <dbReference type="EMBL" id="PIK52101.1"/>
    </source>
</evidence>
<comment type="similarity">
    <text evidence="2">Belongs to the SLX4 family.</text>
</comment>
<feature type="compositionally biased region" description="Low complexity" evidence="8">
    <location>
        <begin position="226"/>
        <end position="239"/>
    </location>
</feature>
<feature type="compositionally biased region" description="Polar residues" evidence="8">
    <location>
        <begin position="1191"/>
        <end position="1203"/>
    </location>
</feature>
<feature type="compositionally biased region" description="Low complexity" evidence="8">
    <location>
        <begin position="279"/>
        <end position="301"/>
    </location>
</feature>
<feature type="compositionally biased region" description="Basic residues" evidence="8">
    <location>
        <begin position="2186"/>
        <end position="2195"/>
    </location>
</feature>
<feature type="region of interest" description="Disordered" evidence="8">
    <location>
        <begin position="466"/>
        <end position="497"/>
    </location>
</feature>
<feature type="region of interest" description="Disordered" evidence="8">
    <location>
        <begin position="2151"/>
        <end position="2300"/>
    </location>
</feature>
<dbReference type="GO" id="GO:0003677">
    <property type="term" value="F:DNA binding"/>
    <property type="evidence" value="ECO:0007669"/>
    <property type="project" value="InterPro"/>
</dbReference>
<dbReference type="CDD" id="cd22999">
    <property type="entry name" value="SAP_SLX4"/>
    <property type="match status" value="1"/>
</dbReference>
<dbReference type="GO" id="GO:0006260">
    <property type="term" value="P:DNA replication"/>
    <property type="evidence" value="ECO:0007669"/>
    <property type="project" value="InterPro"/>
</dbReference>
<sequence length="2354" mass="260756">MPRGIGGRLAGRKRKARKVSDSNAELINALKAGVSSAALNESNGDLSEFQASTALRRKRRKQSPEGSQRVLERGASQSVTRESKRGRSHRSASPAGIKGKNESPTGGRNRIRVQTTRKVKNKKDVSDAESSSDEETKDDNVDRKVQRSNRFSSLSPLKRGSQKGQGENGKECVSPKTPKKAKSSSNRKTKDDNGKECVSPETPKKGKVGRPQKTKDDNVDRKVQRSNSLSSLSPSKNGSQNRRGDNGKECVSPKTPKKGKVGRPKKAIDDNVDRKVQRSNSLSSLSPSKNGSQNRRNGSQNRRGDNGKDCVSPETPKKGQNIGNKKTKDDNVDPKVQRSNSFNALSPLKRVSQKVQGDNGKECVSSETPKKGMRGMPSKCPAICCPCCNRTAKDIFPDGEGDMNDHALICLHEKFNNDTSTTSNDKAPGKLKRNGKIKKMEPVVCQICNRDLTNISEGEQTKHVNRCIDAPSRSDVISPAETSQTDEGTDDDEEEDEREEVICQICSKNISHMNTRRRMQHVNRCIDSNFEVNRSATGTKAVSPPRTHQEPNLPRAHPVPKCIICGIPLNTQNKKRNHLKSCALKNNITTVQLLDMVKHHEMTGETLQMVQPLVGSKGARAGAVTKIKKTRKKKEDIDENMQVAMAMSASIADQEDEERKAMGLPVLERFPDKATSKETKKRPGRPRKQTEVNFHPLLTRTEQENRMKWEEKIANVIDKPSEFESIAKTPQGITSGLAKRYSKRSNGTSHQPESPMKVDKDMQPMWHLTTCDALLNSKPFYVEKLLPFFEYEKEAKKTQKTLRFEDDSPEKINAIEQQMQSPPGHASSQGVITQEAIIALAELMADDSQEEDPPTSRTLSSPAASGFIPPSSPHKEQGIDAGQYAIDKPQRALLDSLRRMVDSTSIDPLIIRTKDNQMLFAHYFILAVRCPKLLEECEVLSFRGKVTSSGEISLLDYRKSELLLVMAYLYAGETYFPEKYLSQIGRFAKRYNLVELDAICQKRLRDCGPVKETTPSKLVNQEKDIQDLIQSIWDDNSDDNTILVGDMSSDSTLEELPNQADLTDIYEFAFSQKKGVKKVTNCESTEQGSSEAAEKGRRRRKGVAREMQGSQRGHSQDVDRVVDEGLEEKGGGGGGGSEDSDGVVEFTSGDEESQMETKHCHKKEMKSPGRLAESPDTDDSRSKKKGILMSENVSRGKSASSVNWKREVVSRRVEKSPGRKPGRPRKINLKINLSSDDDVDWNGSSDGSQRKISPRVRRRRRMPRKQQSSASDENDDIRIRTEHLQAGEEKNQNTEQMLLEEKKEDVSVGFTPRKRGGSRMKVDTDAYLLVQRRWSLRAPGPPETPEKGEPEVPSPKRIKRVNKGKKSHSIPERIQILKLATKKRGFKFKRKNTTDTNTQRGRPLKRLKGGGGVRLKVESNNITSSSSHDSIGTSNEINPTNYPTTIESTAANNQKTTPDPFDSVWNTWNNAVRDSGESPIKPPLPLEENKLVSLSQSPSLFDDGDDADNNNNVNDDGNNNDGDDDDGNDGDDDGGAFSSEEHTEKEEEEEEEEEKDQQKKKKKKEDQQEEEPEEEGQIQQREEEKEEEVENKEKEENEEVEEEEEEFKDVNNANSNSKDISDSPHTVRVAGGFLDSNDTTDLPDFKISTPYQFGRKKDRTSQLKVNLGKKLNIFHLRTNNLSLNDSSDVNLDRDENGIHEVHSVLGKENMPEVVDIDVPISPVLTTPLSPLEPCTPTSSSPVFGNSPSRKTARKSVPRLSNVQDTRSNDEQGSCSSLERASPSAVAEKWTQKSLGAPSEIASMTNIPLIPAADDEGTADLQRFVVFNAGEEEIHSRIGQPEQVECEESLDEGNGDVGREDSHIHAVDFAEEFAFDQDGGFGDDVCLGVNEVEVGYSTHDSDIVSGVAPTTEEGTVSSIPNIEGMKDMSIDLTKDDDGLVVLVQNGSNILGEIDLTDDEDDVELTSQDGARQVAISKPQTHTSTSTPQTSQVDGLSQGSQRSNSGTSKHKGTSAMDVVGHNTGGEEDIRSEAIPGCSRSFMEELATAPEDEQFWSEQELGGASGGKKHAGLERNSTNIEVSKTPSAPKIVNTRSLSVEEFLSPAPITPMPPYDDMVTPELTKELGKYGVKKLRRKQARLKLKELYQFTHQVLEEDGEPDKSTDDNTLTKEKSLPGKKTAKSTVANKRSGKQQRKTKKMTEKPGSLSTSSDKDDGLAMFVEPKKVSKRKGATGKGKFSTKGGHSRESEKTLAGSLPEDAEAADPERDVSSQSSGSDDRDDFGESILFDEDQDEDVPLSQRTSDPEVSIQEFIFCNPKFHEKCLLFQPFDLDEFHRDLKANQIKVSKAQLMNILDAM</sequence>
<feature type="compositionally biased region" description="Acidic residues" evidence="8">
    <location>
        <begin position="1567"/>
        <end position="1576"/>
    </location>
</feature>
<dbReference type="InterPro" id="IPR018574">
    <property type="entry name" value="Structure-sp_endonuc_su_Slx4"/>
</dbReference>
<feature type="compositionally biased region" description="Acidic residues" evidence="8">
    <location>
        <begin position="1521"/>
        <end position="1534"/>
    </location>
</feature>
<evidence type="ECO:0000256" key="1">
    <source>
        <dbReference type="ARBA" id="ARBA00004123"/>
    </source>
</evidence>
<feature type="compositionally biased region" description="Polar residues" evidence="8">
    <location>
        <begin position="1735"/>
        <end position="1749"/>
    </location>
</feature>
<evidence type="ECO:0000313" key="10">
    <source>
        <dbReference type="Proteomes" id="UP000230750"/>
    </source>
</evidence>
<feature type="compositionally biased region" description="Polar residues" evidence="8">
    <location>
        <begin position="1081"/>
        <end position="1090"/>
    </location>
</feature>
<dbReference type="Gene3D" id="3.30.710.10">
    <property type="entry name" value="Potassium Channel Kv1.1, Chain A"/>
    <property type="match status" value="1"/>
</dbReference>
<keyword evidence="5" id="KW-0234">DNA repair</keyword>
<feature type="compositionally biased region" description="Polar residues" evidence="8">
    <location>
        <begin position="38"/>
        <end position="53"/>
    </location>
</feature>
<evidence type="ECO:0000256" key="7">
    <source>
        <dbReference type="ARBA" id="ARBA00029496"/>
    </source>
</evidence>
<feature type="compositionally biased region" description="Low complexity" evidence="8">
    <location>
        <begin position="1977"/>
        <end position="1990"/>
    </location>
</feature>
<feature type="compositionally biased region" description="Polar residues" evidence="8">
    <location>
        <begin position="1758"/>
        <end position="1778"/>
    </location>
</feature>
<dbReference type="OrthoDB" id="5576441at2759"/>
<feature type="compositionally biased region" description="Acidic residues" evidence="8">
    <location>
        <begin position="2275"/>
        <end position="2293"/>
    </location>
</feature>
<dbReference type="InterPro" id="IPR017956">
    <property type="entry name" value="AT_hook_DNA-bd_motif"/>
</dbReference>
<feature type="region of interest" description="Disordered" evidence="8">
    <location>
        <begin position="1969"/>
        <end position="2028"/>
    </location>
</feature>
<reference evidence="9 10" key="1">
    <citation type="journal article" date="2017" name="PLoS Biol.">
        <title>The sea cucumber genome provides insights into morphological evolution and visceral regeneration.</title>
        <authorList>
            <person name="Zhang X."/>
            <person name="Sun L."/>
            <person name="Yuan J."/>
            <person name="Sun Y."/>
            <person name="Gao Y."/>
            <person name="Zhang L."/>
            <person name="Li S."/>
            <person name="Dai H."/>
            <person name="Hamel J.F."/>
            <person name="Liu C."/>
            <person name="Yu Y."/>
            <person name="Liu S."/>
            <person name="Lin W."/>
            <person name="Guo K."/>
            <person name="Jin S."/>
            <person name="Xu P."/>
            <person name="Storey K.B."/>
            <person name="Huan P."/>
            <person name="Zhang T."/>
            <person name="Zhou Y."/>
            <person name="Zhang J."/>
            <person name="Lin C."/>
            <person name="Li X."/>
            <person name="Xing L."/>
            <person name="Huo D."/>
            <person name="Sun M."/>
            <person name="Wang L."/>
            <person name="Mercier A."/>
            <person name="Li F."/>
            <person name="Yang H."/>
            <person name="Xiang J."/>
        </authorList>
    </citation>
    <scope>NUCLEOTIDE SEQUENCE [LARGE SCALE GENOMIC DNA]</scope>
    <source>
        <strain evidence="9">Shaxun</strain>
        <tissue evidence="9">Muscle</tissue>
    </source>
</reference>
<feature type="compositionally biased region" description="Acidic residues" evidence="8">
    <location>
        <begin position="1138"/>
        <end position="1154"/>
    </location>
</feature>
<dbReference type="GO" id="GO:0000712">
    <property type="term" value="P:resolution of meiotic recombination intermediates"/>
    <property type="evidence" value="ECO:0007669"/>
    <property type="project" value="TreeGrafter"/>
</dbReference>
<feature type="region of interest" description="Disordered" evidence="8">
    <location>
        <begin position="536"/>
        <end position="555"/>
    </location>
</feature>
<comment type="caution">
    <text evidence="9">The sequence shown here is derived from an EMBL/GenBank/DDBJ whole genome shotgun (WGS) entry which is preliminary data.</text>
</comment>
<feature type="compositionally biased region" description="Basic residues" evidence="8">
    <location>
        <begin position="255"/>
        <end position="265"/>
    </location>
</feature>
<dbReference type="Proteomes" id="UP000230750">
    <property type="component" value="Unassembled WGS sequence"/>
</dbReference>
<dbReference type="STRING" id="307972.A0A2G8KVS2"/>
<feature type="compositionally biased region" description="Basic residues" evidence="8">
    <location>
        <begin position="1218"/>
        <end position="1228"/>
    </location>
</feature>
<gene>
    <name evidence="9" type="ORF">BSL78_11003</name>
</gene>
<keyword evidence="3" id="KW-0227">DNA damage</keyword>
<feature type="region of interest" description="Disordered" evidence="8">
    <location>
        <begin position="1"/>
        <end position="21"/>
    </location>
</feature>
<feature type="region of interest" description="Disordered" evidence="8">
    <location>
        <begin position="1079"/>
        <end position="1625"/>
    </location>
</feature>
<organism evidence="9 10">
    <name type="scientific">Stichopus japonicus</name>
    <name type="common">Sea cucumber</name>
    <dbReference type="NCBI Taxonomy" id="307972"/>
    <lineage>
        <taxon>Eukaryota</taxon>
        <taxon>Metazoa</taxon>
        <taxon>Echinodermata</taxon>
        <taxon>Eleutherozoa</taxon>
        <taxon>Echinozoa</taxon>
        <taxon>Holothuroidea</taxon>
        <taxon>Aspidochirotacea</taxon>
        <taxon>Aspidochirotida</taxon>
        <taxon>Stichopodidae</taxon>
        <taxon>Apostichopus</taxon>
    </lineage>
</organism>
<dbReference type="Pfam" id="PF09494">
    <property type="entry name" value="Slx4"/>
    <property type="match status" value="1"/>
</dbReference>
<feature type="compositionally biased region" description="Polar residues" evidence="8">
    <location>
        <begin position="1991"/>
        <end position="2005"/>
    </location>
</feature>
<feature type="region of interest" description="Disordered" evidence="8">
    <location>
        <begin position="846"/>
        <end position="878"/>
    </location>
</feature>
<feature type="non-terminal residue" evidence="9">
    <location>
        <position position="2354"/>
    </location>
</feature>
<feature type="compositionally biased region" description="Basic residues" evidence="8">
    <location>
        <begin position="1252"/>
        <end position="1264"/>
    </location>
</feature>
<evidence type="ECO:0000256" key="2">
    <source>
        <dbReference type="ARBA" id="ARBA00006661"/>
    </source>
</evidence>
<evidence type="ECO:0000256" key="6">
    <source>
        <dbReference type="ARBA" id="ARBA00023242"/>
    </source>
</evidence>
<feature type="compositionally biased region" description="Basic and acidic residues" evidence="8">
    <location>
        <begin position="2157"/>
        <end position="2172"/>
    </location>
</feature>
<dbReference type="GO" id="GO:0006281">
    <property type="term" value="P:DNA repair"/>
    <property type="evidence" value="ECO:0007669"/>
    <property type="project" value="UniProtKB-KW"/>
</dbReference>
<dbReference type="PANTHER" id="PTHR21541:SF3">
    <property type="entry name" value="STRUCTURE-SPECIFIC ENDONUCLEASE SUBUNIT SLX4"/>
    <property type="match status" value="1"/>
</dbReference>
<feature type="compositionally biased region" description="Basic residues" evidence="8">
    <location>
        <begin position="1380"/>
        <end position="1391"/>
    </location>
</feature>
<feature type="compositionally biased region" description="Basic and acidic residues" evidence="8">
    <location>
        <begin position="266"/>
        <end position="276"/>
    </location>
</feature>
<protein>
    <recommendedName>
        <fullName evidence="7">Structure-specific endonuclease subunit SLX4</fullName>
    </recommendedName>
</protein>
<evidence type="ECO:0000256" key="4">
    <source>
        <dbReference type="ARBA" id="ARBA00023172"/>
    </source>
</evidence>
<evidence type="ECO:0000256" key="3">
    <source>
        <dbReference type="ARBA" id="ARBA00022763"/>
    </source>
</evidence>
<feature type="compositionally biased region" description="Acidic residues" evidence="8">
    <location>
        <begin position="1546"/>
        <end position="1555"/>
    </location>
</feature>
<accession>A0A2G8KVS2</accession>
<feature type="compositionally biased region" description="Basic and acidic residues" evidence="8">
    <location>
        <begin position="1204"/>
        <end position="1217"/>
    </location>
</feature>
<dbReference type="EMBL" id="MRZV01000343">
    <property type="protein sequence ID" value="PIK52101.1"/>
    <property type="molecule type" value="Genomic_DNA"/>
</dbReference>
<evidence type="ECO:0000256" key="8">
    <source>
        <dbReference type="SAM" id="MobiDB-lite"/>
    </source>
</evidence>
<dbReference type="SUPFAM" id="SSF54695">
    <property type="entry name" value="POZ domain"/>
    <property type="match status" value="1"/>
</dbReference>
<feature type="compositionally biased region" description="Acidic residues" evidence="8">
    <location>
        <begin position="1584"/>
        <end position="1607"/>
    </location>
</feature>
<feature type="compositionally biased region" description="Basic residues" evidence="8">
    <location>
        <begin position="177"/>
        <end position="187"/>
    </location>
</feature>
<feature type="compositionally biased region" description="Basic and acidic residues" evidence="8">
    <location>
        <begin position="213"/>
        <end position="223"/>
    </location>
</feature>
<dbReference type="GO" id="GO:0033557">
    <property type="term" value="C:Slx1-Slx4 complex"/>
    <property type="evidence" value="ECO:0007669"/>
    <property type="project" value="InterPro"/>
</dbReference>
<evidence type="ECO:0000256" key="5">
    <source>
        <dbReference type="ARBA" id="ARBA00023204"/>
    </source>
</evidence>
<comment type="subcellular location">
    <subcellularLocation>
        <location evidence="1">Nucleus</location>
    </subcellularLocation>
</comment>
<feature type="region of interest" description="Disordered" evidence="8">
    <location>
        <begin position="1729"/>
        <end position="1791"/>
    </location>
</feature>
<dbReference type="PANTHER" id="PTHR21541">
    <property type="entry name" value="BTB POZ DOMAIN CONTAINING 12"/>
    <property type="match status" value="1"/>
</dbReference>
<feature type="compositionally biased region" description="Polar residues" evidence="8">
    <location>
        <begin position="1436"/>
        <end position="1457"/>
    </location>
</feature>
<dbReference type="InterPro" id="IPR011333">
    <property type="entry name" value="SKP1/BTB/POZ_sf"/>
</dbReference>
<feature type="compositionally biased region" description="Basic and acidic residues" evidence="8">
    <location>
        <begin position="326"/>
        <end position="336"/>
    </location>
</feature>
<keyword evidence="4" id="KW-0233">DNA recombination</keyword>
<feature type="compositionally biased region" description="Basic and acidic residues" evidence="8">
    <location>
        <begin position="1276"/>
        <end position="1292"/>
    </location>
</feature>
<name>A0A2G8KVS2_STIJA</name>
<proteinExistence type="inferred from homology"/>
<dbReference type="SMART" id="SM00384">
    <property type="entry name" value="AT_hook"/>
    <property type="match status" value="4"/>
</dbReference>
<feature type="region of interest" description="Disordered" evidence="8">
    <location>
        <begin position="38"/>
        <end position="373"/>
    </location>
</feature>
<keyword evidence="10" id="KW-1185">Reference proteome</keyword>
<feature type="compositionally biased region" description="Basic residues" evidence="8">
    <location>
        <begin position="109"/>
        <end position="121"/>
    </location>
</feature>
<feature type="compositionally biased region" description="Basic residues" evidence="8">
    <location>
        <begin position="1356"/>
        <end position="1368"/>
    </location>
</feature>
<feature type="compositionally biased region" description="Low complexity" evidence="8">
    <location>
        <begin position="1419"/>
        <end position="1435"/>
    </location>
</feature>
<feature type="compositionally biased region" description="Acidic residues" evidence="8">
    <location>
        <begin position="487"/>
        <end position="497"/>
    </location>
</feature>